<reference evidence="1 2" key="1">
    <citation type="submission" date="2020-08" db="EMBL/GenBank/DDBJ databases">
        <title>Genomic Encyclopedia of Type Strains, Phase IV (KMG-IV): sequencing the most valuable type-strain genomes for metagenomic binning, comparative biology and taxonomic classification.</title>
        <authorList>
            <person name="Goeker M."/>
        </authorList>
    </citation>
    <scope>NUCLEOTIDE SEQUENCE [LARGE SCALE GENOMIC DNA]</scope>
    <source>
        <strain evidence="1 2">DSM 27026</strain>
    </source>
</reference>
<dbReference type="Proteomes" id="UP000553706">
    <property type="component" value="Unassembled WGS sequence"/>
</dbReference>
<keyword evidence="2" id="KW-1185">Reference proteome</keyword>
<evidence type="ECO:0000313" key="1">
    <source>
        <dbReference type="EMBL" id="MBB5374319.1"/>
    </source>
</evidence>
<proteinExistence type="predicted"/>
<sequence>MWAIPAACSKMNTLHRVQLSVQAVAVLREAEKLKRGVV</sequence>
<name>A0A840VQD2_9PROT</name>
<organism evidence="1 2">
    <name type="scientific">Acidocella aromatica</name>
    <dbReference type="NCBI Taxonomy" id="1303579"/>
    <lineage>
        <taxon>Bacteria</taxon>
        <taxon>Pseudomonadati</taxon>
        <taxon>Pseudomonadota</taxon>
        <taxon>Alphaproteobacteria</taxon>
        <taxon>Acetobacterales</taxon>
        <taxon>Acidocellaceae</taxon>
        <taxon>Acidocella</taxon>
    </lineage>
</organism>
<comment type="caution">
    <text evidence="1">The sequence shown here is derived from an EMBL/GenBank/DDBJ whole genome shotgun (WGS) entry which is preliminary data.</text>
</comment>
<dbReference type="AlphaFoldDB" id="A0A840VQD2"/>
<gene>
    <name evidence="1" type="ORF">HNP71_002591</name>
</gene>
<protein>
    <submittedName>
        <fullName evidence="1">Uncharacterized protein</fullName>
    </submittedName>
</protein>
<dbReference type="EMBL" id="JACHFJ010000015">
    <property type="protein sequence ID" value="MBB5374319.1"/>
    <property type="molecule type" value="Genomic_DNA"/>
</dbReference>
<evidence type="ECO:0000313" key="2">
    <source>
        <dbReference type="Proteomes" id="UP000553706"/>
    </source>
</evidence>
<accession>A0A840VQD2</accession>